<dbReference type="RefSeq" id="WP_240567776.1">
    <property type="nucleotide sequence ID" value="NZ_JAKVPY010000007.1"/>
</dbReference>
<organism evidence="1 2">
    <name type="scientific">Halomonas flagellata</name>
    <dbReference type="NCBI Taxonomy" id="2920385"/>
    <lineage>
        <taxon>Bacteria</taxon>
        <taxon>Pseudomonadati</taxon>
        <taxon>Pseudomonadota</taxon>
        <taxon>Gammaproteobacteria</taxon>
        <taxon>Oceanospirillales</taxon>
        <taxon>Halomonadaceae</taxon>
        <taxon>Halomonas</taxon>
    </lineage>
</organism>
<gene>
    <name evidence="1" type="ORF">MKP05_07715</name>
</gene>
<name>A0ABS9RT38_9GAMM</name>
<sequence>MTDIAQQRLQDAWRQCRKHLHHLRHALRSLQERLPLSGRGLAAMDDEGIQDLDQFVLRFGKLQDAIGTRLLPSVLDYLQEPFEDLPMIDKLNRLEKLGFLESAEQWQQLRAIRNRFAHDYPDDHDKNAALLNLAIGSVDELIDLLRRIEEKLDLPALDSH</sequence>
<keyword evidence="2" id="KW-1185">Reference proteome</keyword>
<proteinExistence type="predicted"/>
<reference evidence="1 2" key="1">
    <citation type="submission" date="2022-02" db="EMBL/GenBank/DDBJ databases">
        <title>Halomonas fukangensis sp. nov., a halophilic bacterium isolated from a bulk soil of Kalidium foliatum at Fukang.</title>
        <authorList>
            <person name="Huang Y."/>
        </authorList>
    </citation>
    <scope>NUCLEOTIDE SEQUENCE [LARGE SCALE GENOMIC DNA]</scope>
    <source>
        <strain evidence="1 2">EGI 63088</strain>
    </source>
</reference>
<comment type="caution">
    <text evidence="1">The sequence shown here is derived from an EMBL/GenBank/DDBJ whole genome shotgun (WGS) entry which is preliminary data.</text>
</comment>
<protein>
    <recommendedName>
        <fullName evidence="3">Toxin-antitoxin system antitoxin subunit</fullName>
    </recommendedName>
</protein>
<evidence type="ECO:0000313" key="2">
    <source>
        <dbReference type="Proteomes" id="UP001202117"/>
    </source>
</evidence>
<accession>A0ABS9RT38</accession>
<dbReference type="Proteomes" id="UP001202117">
    <property type="component" value="Unassembled WGS sequence"/>
</dbReference>
<evidence type="ECO:0008006" key="3">
    <source>
        <dbReference type="Google" id="ProtNLM"/>
    </source>
</evidence>
<evidence type="ECO:0000313" key="1">
    <source>
        <dbReference type="EMBL" id="MCH4563016.1"/>
    </source>
</evidence>
<dbReference type="EMBL" id="JAKVPY010000007">
    <property type="protein sequence ID" value="MCH4563016.1"/>
    <property type="molecule type" value="Genomic_DNA"/>
</dbReference>
<dbReference type="Gene3D" id="1.20.120.330">
    <property type="entry name" value="Nucleotidyltransferases domain 2"/>
    <property type="match status" value="1"/>
</dbReference>
<dbReference type="SUPFAM" id="SSF81593">
    <property type="entry name" value="Nucleotidyltransferase substrate binding subunit/domain"/>
    <property type="match status" value="1"/>
</dbReference>